<feature type="chain" id="PRO_5042163028" evidence="2">
    <location>
        <begin position="22"/>
        <end position="569"/>
    </location>
</feature>
<sequence>MILKKYFINLSLLLLFTNSIAASCSKSDAPVTPPIETEEEENEPTENEDYETLVLTPNESFFSPTGTLLANLRDKTTGNEYNKNEYYDYITNWEVLTDTIVFGINIKTAGNLIIKPEMGIPANQEGSKILIYLDDVSKELPLTSTGSENNYVVQDEVIFENVTTGFHIVKLQLKSLTNPGSSVGRLNNLHVTGPAAKDAESVMRRYRAKAVHCKWATESTNPIEISVHELTIISKSQDFYQPITTPFGYTGSTWDKDTQTFGGYNFSLWSYGQNDPVPPFYQESHLIAVGPGLEFGSYGHEGTGVKPRGNHPYIGIDTNVQTIAVRKVPGETYDTYWSYYLDPVDGHWKLYGCGKKFNKNGNIEYLTTGAFVEVPGGAHKVRNGNVTSETQYRGWQMDTSGNWYPINKMIGTTGQNNLSYRDWKTVNNKFSMQMGGWGEPGIEKKTLTLNNPDPVPDYLKGAYLDELYKMPASFVDNSPIEILSTSAKLSFNVSNLGTNASAELFWGTEEGLTKESKWQNSMSIPISAEANTITLNDLENDTNYFYRIKIKNDEGITWSLDTQKFKTLN</sequence>
<dbReference type="EMBL" id="JAKKDU010000004">
    <property type="protein sequence ID" value="MCF7567636.1"/>
    <property type="molecule type" value="Genomic_DNA"/>
</dbReference>
<dbReference type="InterPro" id="IPR021862">
    <property type="entry name" value="DUF3472"/>
</dbReference>
<feature type="region of interest" description="Disordered" evidence="1">
    <location>
        <begin position="25"/>
        <end position="48"/>
    </location>
</feature>
<organism evidence="3 4">
    <name type="scientific">Wocania arenilitoris</name>
    <dbReference type="NCBI Taxonomy" id="2044858"/>
    <lineage>
        <taxon>Bacteria</taxon>
        <taxon>Pseudomonadati</taxon>
        <taxon>Bacteroidota</taxon>
        <taxon>Flavobacteriia</taxon>
        <taxon>Flavobacteriales</taxon>
        <taxon>Flavobacteriaceae</taxon>
        <taxon>Wocania</taxon>
    </lineage>
</organism>
<comment type="caution">
    <text evidence="3">The sequence shown here is derived from an EMBL/GenBank/DDBJ whole genome shotgun (WGS) entry which is preliminary data.</text>
</comment>
<keyword evidence="2" id="KW-0732">Signal</keyword>
<evidence type="ECO:0000256" key="2">
    <source>
        <dbReference type="SAM" id="SignalP"/>
    </source>
</evidence>
<keyword evidence="4" id="KW-1185">Reference proteome</keyword>
<evidence type="ECO:0000313" key="4">
    <source>
        <dbReference type="Proteomes" id="UP001199795"/>
    </source>
</evidence>
<dbReference type="Pfam" id="PF11958">
    <property type="entry name" value="DUF3472"/>
    <property type="match status" value="1"/>
</dbReference>
<proteinExistence type="predicted"/>
<dbReference type="Proteomes" id="UP001199795">
    <property type="component" value="Unassembled WGS sequence"/>
</dbReference>
<feature type="compositionally biased region" description="Acidic residues" evidence="1">
    <location>
        <begin position="36"/>
        <end position="48"/>
    </location>
</feature>
<gene>
    <name evidence="3" type="ORF">L3X37_04560</name>
</gene>
<evidence type="ECO:0000313" key="3">
    <source>
        <dbReference type="EMBL" id="MCF7567636.1"/>
    </source>
</evidence>
<dbReference type="RefSeq" id="WP_237238985.1">
    <property type="nucleotide sequence ID" value="NZ_JAKKDU010000004.1"/>
</dbReference>
<evidence type="ECO:0000256" key="1">
    <source>
        <dbReference type="SAM" id="MobiDB-lite"/>
    </source>
</evidence>
<dbReference type="PROSITE" id="PS51257">
    <property type="entry name" value="PROKAR_LIPOPROTEIN"/>
    <property type="match status" value="1"/>
</dbReference>
<name>A0AAE3JMC8_9FLAO</name>
<dbReference type="AlphaFoldDB" id="A0AAE3JMC8"/>
<feature type="signal peptide" evidence="2">
    <location>
        <begin position="1"/>
        <end position="21"/>
    </location>
</feature>
<accession>A0AAE3JMC8</accession>
<reference evidence="3" key="1">
    <citation type="submission" date="2022-01" db="EMBL/GenBank/DDBJ databases">
        <title>Draft genome sequence of Sabulilitoribacter arenilitoris KCTC 52401.</title>
        <authorList>
            <person name="Oh J.-S."/>
        </authorList>
    </citation>
    <scope>NUCLEOTIDE SEQUENCE</scope>
    <source>
        <strain evidence="3">HMF6543</strain>
    </source>
</reference>
<protein>
    <submittedName>
        <fullName evidence="3">DUF3472 domain-containing protein</fullName>
    </submittedName>
</protein>